<keyword evidence="1" id="KW-0732">Signal</keyword>
<proteinExistence type="predicted"/>
<dbReference type="AlphaFoldDB" id="A0A831XDL5"/>
<gene>
    <name evidence="2" type="ORF">ENQ87_04010</name>
</gene>
<name>A0A831XDL5_GEOME</name>
<evidence type="ECO:0000313" key="2">
    <source>
        <dbReference type="EMBL" id="HEN41532.1"/>
    </source>
</evidence>
<keyword evidence="2" id="KW-0645">Protease</keyword>
<organism evidence="2">
    <name type="scientific">Geobacter metallireducens</name>
    <dbReference type="NCBI Taxonomy" id="28232"/>
    <lineage>
        <taxon>Bacteria</taxon>
        <taxon>Pseudomonadati</taxon>
        <taxon>Thermodesulfobacteriota</taxon>
        <taxon>Desulfuromonadia</taxon>
        <taxon>Geobacterales</taxon>
        <taxon>Geobacteraceae</taxon>
        <taxon>Geobacter</taxon>
    </lineage>
</organism>
<keyword evidence="2" id="KW-0378">Hydrolase</keyword>
<evidence type="ECO:0000256" key="1">
    <source>
        <dbReference type="SAM" id="SignalP"/>
    </source>
</evidence>
<keyword evidence="2" id="KW-0121">Carboxypeptidase</keyword>
<dbReference type="SUPFAM" id="SSF49464">
    <property type="entry name" value="Carboxypeptidase regulatory domain-like"/>
    <property type="match status" value="2"/>
</dbReference>
<comment type="caution">
    <text evidence="2">The sequence shown here is derived from an EMBL/GenBank/DDBJ whole genome shotgun (WGS) entry which is preliminary data.</text>
</comment>
<feature type="chain" id="PRO_5032777637" evidence="1">
    <location>
        <begin position="25"/>
        <end position="229"/>
    </location>
</feature>
<dbReference type="InterPro" id="IPR008969">
    <property type="entry name" value="CarboxyPept-like_regulatory"/>
</dbReference>
<reference evidence="2" key="1">
    <citation type="journal article" date="2020" name="mSystems">
        <title>Genome- and Community-Level Interaction Insights into Carbon Utilization and Element Cycling Functions of Hydrothermarchaeota in Hydrothermal Sediment.</title>
        <authorList>
            <person name="Zhou Z."/>
            <person name="Liu Y."/>
            <person name="Xu W."/>
            <person name="Pan J."/>
            <person name="Luo Z.H."/>
            <person name="Li M."/>
        </authorList>
    </citation>
    <scope>NUCLEOTIDE SEQUENCE [LARGE SCALE GENOMIC DNA]</scope>
    <source>
        <strain evidence="2">SpSt-349</strain>
    </source>
</reference>
<protein>
    <submittedName>
        <fullName evidence="2">Carboxypeptidase regulatory-like domain-containing protein</fullName>
    </submittedName>
</protein>
<dbReference type="EMBL" id="DSOV01000012">
    <property type="protein sequence ID" value="HEN41532.1"/>
    <property type="molecule type" value="Genomic_DNA"/>
</dbReference>
<sequence>MRRAAIGAAAGLLLAGFLAGAAEAALIRGRVVDVDGRPLAGVKLFVYDSANIRRPASFISPPSAADGTAVITVPPGIYRVVARIKADDSYGPLMPGDKHSGEPAVMDLTAEAELEQEFTVADIRDLGRRRQAIAVDSVKLSGRVLDREGKPVANAYVFASAAGDAGRFPDYISAWTGEDGRYALIVPAGRKHYVGSATRFPASAWRPSAEVSPAAGKSDIALDVALGLD</sequence>
<feature type="signal peptide" evidence="1">
    <location>
        <begin position="1"/>
        <end position="24"/>
    </location>
</feature>
<accession>A0A831XDL5</accession>
<dbReference type="GO" id="GO:0004180">
    <property type="term" value="F:carboxypeptidase activity"/>
    <property type="evidence" value="ECO:0007669"/>
    <property type="project" value="UniProtKB-KW"/>
</dbReference>